<dbReference type="GO" id="GO:0022625">
    <property type="term" value="C:cytosolic large ribosomal subunit"/>
    <property type="evidence" value="ECO:0007669"/>
    <property type="project" value="TreeGrafter"/>
</dbReference>
<dbReference type="InterPro" id="IPR057268">
    <property type="entry name" value="Ribosomal_L18"/>
</dbReference>
<keyword evidence="5 7" id="KW-0687">Ribonucleoprotein</keyword>
<dbReference type="PANTHER" id="PTHR12899:SF3">
    <property type="entry name" value="LARGE RIBOSOMAL SUBUNIT PROTEIN UL18M"/>
    <property type="match status" value="1"/>
</dbReference>
<evidence type="ECO:0000313" key="9">
    <source>
        <dbReference type="Proteomes" id="UP000229112"/>
    </source>
</evidence>
<keyword evidence="3 7" id="KW-0694">RNA-binding</keyword>
<dbReference type="GO" id="GO:0003735">
    <property type="term" value="F:structural constituent of ribosome"/>
    <property type="evidence" value="ECO:0007669"/>
    <property type="project" value="InterPro"/>
</dbReference>
<dbReference type="InterPro" id="IPR004389">
    <property type="entry name" value="Ribosomal_uL18_bac-type"/>
</dbReference>
<dbReference type="InterPro" id="IPR005484">
    <property type="entry name" value="Ribosomal_uL18_bac/plant/anim"/>
</dbReference>
<proteinExistence type="inferred from homology"/>
<comment type="similarity">
    <text evidence="1 7">Belongs to the universal ribosomal protein uL18 family.</text>
</comment>
<evidence type="ECO:0000256" key="6">
    <source>
        <dbReference type="ARBA" id="ARBA00035197"/>
    </source>
</evidence>
<dbReference type="NCBIfam" id="TIGR00060">
    <property type="entry name" value="L18_bact"/>
    <property type="match status" value="1"/>
</dbReference>
<evidence type="ECO:0000256" key="3">
    <source>
        <dbReference type="ARBA" id="ARBA00022884"/>
    </source>
</evidence>
<dbReference type="Proteomes" id="UP000229112">
    <property type="component" value="Unassembled WGS sequence"/>
</dbReference>
<sequence>MKRVKRQNQKTSQRIKRVRAVILGTAKKPRCTVFRSNANLYIQLIDDENQSTLVAGKLTDVKDAKVDGMTIGVAKAFELGKLVATKALEKKIDSAIFDRGRYRYHGKIKALAEGLREGGLKI</sequence>
<evidence type="ECO:0000256" key="1">
    <source>
        <dbReference type="ARBA" id="ARBA00007116"/>
    </source>
</evidence>
<dbReference type="SUPFAM" id="SSF53137">
    <property type="entry name" value="Translational machinery components"/>
    <property type="match status" value="1"/>
</dbReference>
<reference evidence="9" key="1">
    <citation type="submission" date="2017-09" db="EMBL/GenBank/DDBJ databases">
        <title>Depth-based differentiation of microbial function through sediment-hosted aquifers and enrichment of novel symbionts in the deep terrestrial subsurface.</title>
        <authorList>
            <person name="Probst A.J."/>
            <person name="Ladd B."/>
            <person name="Jarett J.K."/>
            <person name="Geller-Mcgrath D.E."/>
            <person name="Sieber C.M.K."/>
            <person name="Emerson J.B."/>
            <person name="Anantharaman K."/>
            <person name="Thomas B.C."/>
            <person name="Malmstrom R."/>
            <person name="Stieglmeier M."/>
            <person name="Klingl A."/>
            <person name="Woyke T."/>
            <person name="Ryan C.M."/>
            <person name="Banfield J.F."/>
        </authorList>
    </citation>
    <scope>NUCLEOTIDE SEQUENCE [LARGE SCALE GENOMIC DNA]</scope>
</reference>
<comment type="subunit">
    <text evidence="7">Part of the 50S ribosomal subunit; part of the 5S rRNA/L5/L18/L25 subcomplex. Contacts the 5S and 23S rRNAs.</text>
</comment>
<dbReference type="PANTHER" id="PTHR12899">
    <property type="entry name" value="39S RIBOSOMAL PROTEIN L18, MITOCHONDRIAL"/>
    <property type="match status" value="1"/>
</dbReference>
<evidence type="ECO:0000256" key="4">
    <source>
        <dbReference type="ARBA" id="ARBA00022980"/>
    </source>
</evidence>
<accession>A0A2M6WK42</accession>
<name>A0A2M6WK42_9BACT</name>
<gene>
    <name evidence="7" type="primary">rplR</name>
    <name evidence="8" type="ORF">COU06_01295</name>
</gene>
<comment type="function">
    <text evidence="7">This is one of the proteins that bind and probably mediate the attachment of the 5S RNA into the large ribosomal subunit, where it forms part of the central protuberance.</text>
</comment>
<evidence type="ECO:0000256" key="5">
    <source>
        <dbReference type="ARBA" id="ARBA00023274"/>
    </source>
</evidence>
<dbReference type="HAMAP" id="MF_01337_B">
    <property type="entry name" value="Ribosomal_uL18_B"/>
    <property type="match status" value="1"/>
</dbReference>
<evidence type="ECO:0000313" key="8">
    <source>
        <dbReference type="EMBL" id="PIT93168.1"/>
    </source>
</evidence>
<dbReference type="GO" id="GO:0008097">
    <property type="term" value="F:5S rRNA binding"/>
    <property type="evidence" value="ECO:0007669"/>
    <property type="project" value="TreeGrafter"/>
</dbReference>
<evidence type="ECO:0000256" key="2">
    <source>
        <dbReference type="ARBA" id="ARBA00022730"/>
    </source>
</evidence>
<organism evidence="8 9">
    <name type="scientific">Candidatus Harrisonbacteria bacterium CG10_big_fil_rev_8_21_14_0_10_38_8</name>
    <dbReference type="NCBI Taxonomy" id="1974582"/>
    <lineage>
        <taxon>Bacteria</taxon>
        <taxon>Candidatus Harrisoniibacteriota</taxon>
    </lineage>
</organism>
<keyword evidence="4 7" id="KW-0689">Ribosomal protein</keyword>
<dbReference type="Gene3D" id="3.30.420.100">
    <property type="match status" value="1"/>
</dbReference>
<dbReference type="CDD" id="cd00432">
    <property type="entry name" value="Ribosomal_L18_L5e"/>
    <property type="match status" value="1"/>
</dbReference>
<dbReference type="EMBL" id="PFAY01000010">
    <property type="protein sequence ID" value="PIT93168.1"/>
    <property type="molecule type" value="Genomic_DNA"/>
</dbReference>
<dbReference type="AlphaFoldDB" id="A0A2M6WK42"/>
<protein>
    <recommendedName>
        <fullName evidence="6 7">Large ribosomal subunit protein uL18</fullName>
    </recommendedName>
</protein>
<keyword evidence="2 7" id="KW-0699">rRNA-binding</keyword>
<dbReference type="GO" id="GO:0006412">
    <property type="term" value="P:translation"/>
    <property type="evidence" value="ECO:0007669"/>
    <property type="project" value="UniProtKB-UniRule"/>
</dbReference>
<dbReference type="Pfam" id="PF00861">
    <property type="entry name" value="Ribosomal_L18p"/>
    <property type="match status" value="1"/>
</dbReference>
<evidence type="ECO:0000256" key="7">
    <source>
        <dbReference type="HAMAP-Rule" id="MF_01337"/>
    </source>
</evidence>
<comment type="caution">
    <text evidence="8">The sequence shown here is derived from an EMBL/GenBank/DDBJ whole genome shotgun (WGS) entry which is preliminary data.</text>
</comment>